<keyword evidence="1" id="KW-0808">Transferase</keyword>
<keyword evidence="2" id="KW-1185">Reference proteome</keyword>
<dbReference type="EMBL" id="JBGOOW010000017">
    <property type="protein sequence ID" value="MEZ8181949.1"/>
    <property type="molecule type" value="Genomic_DNA"/>
</dbReference>
<name>A0ABV4LU37_VIBSP</name>
<keyword evidence="1" id="KW-0695">RNA-directed DNA polymerase</keyword>
<reference evidence="1 2" key="1">
    <citation type="submission" date="2024-06" db="EMBL/GenBank/DDBJ databases">
        <authorList>
            <person name="Steensen K."/>
            <person name="Seneca J."/>
            <person name="Bartlau N."/>
            <person name="Yu A.X."/>
            <person name="Polz M.F."/>
        </authorList>
    </citation>
    <scope>NUCLEOTIDE SEQUENCE [LARGE SCALE GENOMIC DNA]</scope>
    <source>
        <strain evidence="1 2">1F145</strain>
    </source>
</reference>
<proteinExistence type="predicted"/>
<dbReference type="RefSeq" id="WP_371691003.1">
    <property type="nucleotide sequence ID" value="NZ_JBGONW010000021.1"/>
</dbReference>
<evidence type="ECO:0000313" key="1">
    <source>
        <dbReference type="EMBL" id="MEZ8181949.1"/>
    </source>
</evidence>
<dbReference type="Proteomes" id="UP001569200">
    <property type="component" value="Unassembled WGS sequence"/>
</dbReference>
<gene>
    <name evidence="1" type="ORF">ACED33_14780</name>
</gene>
<keyword evidence="1" id="KW-0548">Nucleotidyltransferase</keyword>
<comment type="caution">
    <text evidence="1">The sequence shown here is derived from an EMBL/GenBank/DDBJ whole genome shotgun (WGS) entry which is preliminary data.</text>
</comment>
<dbReference type="CDD" id="cd01646">
    <property type="entry name" value="RT_Bac_retron_I"/>
    <property type="match status" value="1"/>
</dbReference>
<sequence length="574" mass="66465">MASVIALKALNQYRRRDIYAYLGLRYYLNNSSCNSDYWIEKVCCKLVIDSSEYGYLKSYHYKDYIDNEYIYRDVYLPTPNETLSESLLIYKLSKHKEFHPKPYVFSYRYADESDLTGLFSPYFDGVKERHKFIEKLCWENENSSVLYTDIKKFYPSIKLEDALRVWCEKCESSEIEPKYIDLGKKLLRNHFESSIKNATGNSVLTGPMFSHVIANLLLDEIDSKMHELTRGRYCRYVDDVIFVGTQIELENWRDQLEGMFSDLGLDLHDGEKDFSVVNDEWLEGANDFNSSISNNWMKLIANLKRFLFANPKQREMLSEAFNSQSIRIPVLDYSVAMKESSTLQKLADWVKNYQWSSRAVRKISIESLISQTTVCKCEMLDKIHEYIELIISANEYEKKRYIPKIKFLSGRLLMLLTTEELQLLFEKLSSLNEFHQVTTTIQSLITRDVTESLKMGANATQALAQLLAIDSAPVLIDKKRLKGTDSSVIEQSLAVLDINGINYHFDTVPSELRLFSKGIELESLMESKDRYIKEVASLHGIGDARHTDIMLSCFDRNEELAIDILNQVQSSKSG</sequence>
<protein>
    <submittedName>
        <fullName evidence="1">RNA-directed DNA polymerase</fullName>
    </submittedName>
</protein>
<evidence type="ECO:0000313" key="2">
    <source>
        <dbReference type="Proteomes" id="UP001569200"/>
    </source>
</evidence>
<dbReference type="GO" id="GO:0003964">
    <property type="term" value="F:RNA-directed DNA polymerase activity"/>
    <property type="evidence" value="ECO:0007669"/>
    <property type="project" value="UniProtKB-KW"/>
</dbReference>
<organism evidence="1 2">
    <name type="scientific">Vibrio splendidus</name>
    <dbReference type="NCBI Taxonomy" id="29497"/>
    <lineage>
        <taxon>Bacteria</taxon>
        <taxon>Pseudomonadati</taxon>
        <taxon>Pseudomonadota</taxon>
        <taxon>Gammaproteobacteria</taxon>
        <taxon>Vibrionales</taxon>
        <taxon>Vibrionaceae</taxon>
        <taxon>Vibrio</taxon>
    </lineage>
</organism>
<accession>A0ABV4LU37</accession>